<feature type="non-terminal residue" evidence="2">
    <location>
        <position position="88"/>
    </location>
</feature>
<dbReference type="EMBL" id="JYDO01001532">
    <property type="protein sequence ID" value="KRZ64050.1"/>
    <property type="molecule type" value="Genomic_DNA"/>
</dbReference>
<protein>
    <submittedName>
        <fullName evidence="2">Uncharacterized protein</fullName>
    </submittedName>
</protein>
<dbReference type="Proteomes" id="UP000054843">
    <property type="component" value="Unassembled WGS sequence"/>
</dbReference>
<proteinExistence type="predicted"/>
<dbReference type="AlphaFoldDB" id="A0A0V1LXY0"/>
<comment type="caution">
    <text evidence="2">The sequence shown here is derived from an EMBL/GenBank/DDBJ whole genome shotgun (WGS) entry which is preliminary data.</text>
</comment>
<reference evidence="2 3" key="1">
    <citation type="submission" date="2015-01" db="EMBL/GenBank/DDBJ databases">
        <title>Evolution of Trichinella species and genotypes.</title>
        <authorList>
            <person name="Korhonen P.K."/>
            <person name="Edoardo P."/>
            <person name="Giuseppe L.R."/>
            <person name="Gasser R.B."/>
        </authorList>
    </citation>
    <scope>NUCLEOTIDE SEQUENCE [LARGE SCALE GENOMIC DNA]</scope>
    <source>
        <strain evidence="2">ISS1980</strain>
    </source>
</reference>
<feature type="region of interest" description="Disordered" evidence="1">
    <location>
        <begin position="1"/>
        <end position="88"/>
    </location>
</feature>
<keyword evidence="3" id="KW-1185">Reference proteome</keyword>
<name>A0A0V1LXY0_9BILA</name>
<organism evidence="2 3">
    <name type="scientific">Trichinella papuae</name>
    <dbReference type="NCBI Taxonomy" id="268474"/>
    <lineage>
        <taxon>Eukaryota</taxon>
        <taxon>Metazoa</taxon>
        <taxon>Ecdysozoa</taxon>
        <taxon>Nematoda</taxon>
        <taxon>Enoplea</taxon>
        <taxon>Dorylaimia</taxon>
        <taxon>Trichinellida</taxon>
        <taxon>Trichinellidae</taxon>
        <taxon>Trichinella</taxon>
    </lineage>
</organism>
<evidence type="ECO:0000313" key="2">
    <source>
        <dbReference type="EMBL" id="KRZ64050.1"/>
    </source>
</evidence>
<sequence>MKRIGDSDKESHESGTGDVPKMERRAEQSGPTPTITLPKKLELESQVYSPIRGNLDTGRDPQTVGGATDDRRIALRANPKGLVPGNGT</sequence>
<evidence type="ECO:0000256" key="1">
    <source>
        <dbReference type="SAM" id="MobiDB-lite"/>
    </source>
</evidence>
<evidence type="ECO:0000313" key="3">
    <source>
        <dbReference type="Proteomes" id="UP000054843"/>
    </source>
</evidence>
<gene>
    <name evidence="2" type="ORF">T10_13478</name>
</gene>
<feature type="compositionally biased region" description="Basic and acidic residues" evidence="1">
    <location>
        <begin position="1"/>
        <end position="27"/>
    </location>
</feature>
<accession>A0A0V1LXY0</accession>